<sequence>MSRPNDIVLPESLAGGIQSQQGGDPEFLRRIRERTVQRIRESAEIRLWQHRQRLREEYASRKAPIPYDTDYAFKIVSLLWRWIRQSSEPELLASVPPPALRMPQLGSQWELGYCPLRRFLRDFPRDPNSVTSELHLELNELVEQLYEALTGSPDPASSTAAPLVERDLPVTSELEGTVDIVLVMGLLHRCFQLALATTQENYVQLFSDEAASAVHETQQEIDLTEPRIISANEEQQAGNVDTDDESPVTDSSGGFVVVSAQVTAPTSMASFVPFFPEDDLEDADADADDDDDGNDDEEDARSVVGRVLEILDHLMRPDEPWPAEDEPIQAFNGEHAQEPFAVINRPALRFRAPADNRAPPTAPRAEREGRVAPHPDGHRRRNHQGRRGGNGNRGRRGGRGGIVRNFGLHIRHAPRRDPRLPPIREEVNAWDPMLPGWRIPFLRHQRELQRLQDDIIMTLRILMR</sequence>
<feature type="compositionally biased region" description="Basic and acidic residues" evidence="1">
    <location>
        <begin position="364"/>
        <end position="376"/>
    </location>
</feature>
<keyword evidence="3" id="KW-1185">Reference proteome</keyword>
<reference evidence="2 3" key="1">
    <citation type="journal article" date="2018" name="Mol. Biol. Evol.">
        <title>Broad Genomic Sampling Reveals a Smut Pathogenic Ancestry of the Fungal Clade Ustilaginomycotina.</title>
        <authorList>
            <person name="Kijpornyongpan T."/>
            <person name="Mondo S.J."/>
            <person name="Barry K."/>
            <person name="Sandor L."/>
            <person name="Lee J."/>
            <person name="Lipzen A."/>
            <person name="Pangilinan J."/>
            <person name="LaButti K."/>
            <person name="Hainaut M."/>
            <person name="Henrissat B."/>
            <person name="Grigoriev I.V."/>
            <person name="Spatafora J.W."/>
            <person name="Aime M.C."/>
        </authorList>
    </citation>
    <scope>NUCLEOTIDE SEQUENCE [LARGE SCALE GENOMIC DNA]</scope>
    <source>
        <strain evidence="2 3">MCA 4718</strain>
    </source>
</reference>
<feature type="compositionally biased region" description="Basic residues" evidence="1">
    <location>
        <begin position="377"/>
        <end position="386"/>
    </location>
</feature>
<dbReference type="Proteomes" id="UP000245942">
    <property type="component" value="Unassembled WGS sequence"/>
</dbReference>
<proteinExistence type="predicted"/>
<dbReference type="GeneID" id="37012892"/>
<evidence type="ECO:0000313" key="2">
    <source>
        <dbReference type="EMBL" id="PWN20334.1"/>
    </source>
</evidence>
<gene>
    <name evidence="2" type="ORF">BCV69DRAFT_277589</name>
</gene>
<protein>
    <submittedName>
        <fullName evidence="2">Uncharacterized protein</fullName>
    </submittedName>
</protein>
<feature type="region of interest" description="Disordered" evidence="1">
    <location>
        <begin position="351"/>
        <end position="402"/>
    </location>
</feature>
<dbReference type="EMBL" id="KZ819328">
    <property type="protein sequence ID" value="PWN20334.1"/>
    <property type="molecule type" value="Genomic_DNA"/>
</dbReference>
<feature type="region of interest" description="Disordered" evidence="1">
    <location>
        <begin position="274"/>
        <end position="302"/>
    </location>
</feature>
<dbReference type="RefSeq" id="XP_025347494.1">
    <property type="nucleotide sequence ID" value="XM_025491158.1"/>
</dbReference>
<name>A0A316U676_9BASI</name>
<feature type="compositionally biased region" description="Acidic residues" evidence="1">
    <location>
        <begin position="276"/>
        <end position="299"/>
    </location>
</feature>
<organism evidence="2 3">
    <name type="scientific">Pseudomicrostroma glucosiphilum</name>
    <dbReference type="NCBI Taxonomy" id="1684307"/>
    <lineage>
        <taxon>Eukaryota</taxon>
        <taxon>Fungi</taxon>
        <taxon>Dikarya</taxon>
        <taxon>Basidiomycota</taxon>
        <taxon>Ustilaginomycotina</taxon>
        <taxon>Exobasidiomycetes</taxon>
        <taxon>Microstromatales</taxon>
        <taxon>Microstromatales incertae sedis</taxon>
        <taxon>Pseudomicrostroma</taxon>
    </lineage>
</organism>
<evidence type="ECO:0000313" key="3">
    <source>
        <dbReference type="Proteomes" id="UP000245942"/>
    </source>
</evidence>
<evidence type="ECO:0000256" key="1">
    <source>
        <dbReference type="SAM" id="MobiDB-lite"/>
    </source>
</evidence>
<dbReference type="AlphaFoldDB" id="A0A316U676"/>
<accession>A0A316U676</accession>